<sequence>MLPTSVRQVRSFERSSIRRSGFINNLTFLKRCRDSNIIPPGFKLHDPVRNLRSNCILLSASQALLRERISYTRCTLGHLDKDIANMKATLKSTLRHQDFIKVSSLTQSSSLHAFNTSCNKQIRKFLRLTNRKMRSSISLFQYAGAKGSSISRNPTTPASLPVHLRNQDEFRRHNVINLSQRTLSNTETDVLSLGMNFATPPRFIPSANIIQATEPALRKLDKKTADDIRVKINQVTRHTNPIKFNLTKPEAEALKNLGNDKTIHIITADKGNATVVIDRTSYNRKVHDILSSGTYRPLPKDPTQVIEKRVAAKLLALQLLANIFMEEFETSSLLTADLKPTLWLRYVDDTFVIWPQGQDQLQEFLTYLNKQHPTIKFTMEQEQDGQLAFLDVNLSRKKDGTLNHRVYRKLTHTDRYLHQRSFHHPAIKTSVNRTLVRRAHEICNQGNLNQELKHIETALKLNGDKHINLSKPTNSTIGSPIPEVHPPTPALGSPIPDAPKSPVSTVCLPFLGPASHQLRRILQAADIQVIHSAPNKLQNLLHTHKDKHTPSSRPGVYRIPCECGQVYIGETGRNLHTRLQEHRAHGRRRDYEKSAIIKHAHTSDHRIEWDNAELIAPTKHWHPRRIREAIEIFRHNTVPHRIQAERHLAPTASTQDHHHTGSRVLYT</sequence>
<dbReference type="PANTHER" id="PTHR21301:SF11">
    <property type="entry name" value="GIY-YIG DOMAIN-CONTAINING PROTEIN"/>
    <property type="match status" value="1"/>
</dbReference>
<dbReference type="InterPro" id="IPR058912">
    <property type="entry name" value="HTH_animal"/>
</dbReference>
<evidence type="ECO:0000313" key="3">
    <source>
        <dbReference type="Proteomes" id="UP000694845"/>
    </source>
</evidence>
<dbReference type="KEGG" id="aplc:110990109"/>
<gene>
    <name evidence="4" type="primary">LOC110990109</name>
</gene>
<evidence type="ECO:0000313" key="4">
    <source>
        <dbReference type="RefSeq" id="XP_022110638.1"/>
    </source>
</evidence>
<dbReference type="InterPro" id="IPR000305">
    <property type="entry name" value="GIY-YIG_endonuc"/>
</dbReference>
<dbReference type="Proteomes" id="UP000694845">
    <property type="component" value="Unplaced"/>
</dbReference>
<dbReference type="PANTHER" id="PTHR21301">
    <property type="entry name" value="REVERSE TRANSCRIPTASE"/>
    <property type="match status" value="1"/>
</dbReference>
<dbReference type="GeneID" id="110990109"/>
<feature type="region of interest" description="Disordered" evidence="1">
    <location>
        <begin position="647"/>
        <end position="667"/>
    </location>
</feature>
<feature type="domain" description="GIY-YIG" evidence="2">
    <location>
        <begin position="552"/>
        <end position="627"/>
    </location>
</feature>
<keyword evidence="3" id="KW-1185">Reference proteome</keyword>
<name>A0A8B7ZYN5_ACAPL</name>
<dbReference type="OrthoDB" id="10018421at2759"/>
<proteinExistence type="predicted"/>
<accession>A0A8B7ZYN5</accession>
<protein>
    <submittedName>
        <fullName evidence="4">Uncharacterized protein LOC110990109</fullName>
    </submittedName>
</protein>
<evidence type="ECO:0000256" key="1">
    <source>
        <dbReference type="SAM" id="MobiDB-lite"/>
    </source>
</evidence>
<dbReference type="OMA" id="RAHEICN"/>
<organism evidence="3 4">
    <name type="scientific">Acanthaster planci</name>
    <name type="common">Crown-of-thorns starfish</name>
    <dbReference type="NCBI Taxonomy" id="133434"/>
    <lineage>
        <taxon>Eukaryota</taxon>
        <taxon>Metazoa</taxon>
        <taxon>Echinodermata</taxon>
        <taxon>Eleutherozoa</taxon>
        <taxon>Asterozoa</taxon>
        <taxon>Asteroidea</taxon>
        <taxon>Valvatacea</taxon>
        <taxon>Valvatida</taxon>
        <taxon>Acanthasteridae</taxon>
        <taxon>Acanthaster</taxon>
    </lineage>
</organism>
<dbReference type="RefSeq" id="XP_022110638.1">
    <property type="nucleotide sequence ID" value="XM_022254946.1"/>
</dbReference>
<dbReference type="Pfam" id="PF26215">
    <property type="entry name" value="HTH_animal"/>
    <property type="match status" value="1"/>
</dbReference>
<reference evidence="4" key="1">
    <citation type="submission" date="2025-08" db="UniProtKB">
        <authorList>
            <consortium name="RefSeq"/>
        </authorList>
    </citation>
    <scope>IDENTIFICATION</scope>
</reference>
<evidence type="ECO:0000259" key="2">
    <source>
        <dbReference type="PROSITE" id="PS50164"/>
    </source>
</evidence>
<dbReference type="CDD" id="cd10442">
    <property type="entry name" value="GIY-YIG_PLEs"/>
    <property type="match status" value="1"/>
</dbReference>
<dbReference type="AlphaFoldDB" id="A0A8B7ZYN5"/>
<dbReference type="PROSITE" id="PS50164">
    <property type="entry name" value="GIY_YIG"/>
    <property type="match status" value="1"/>
</dbReference>